<reference evidence="16" key="2">
    <citation type="journal article" date="2021" name="PeerJ">
        <title>Extensive microbial diversity within the chicken gut microbiome revealed by metagenomics and culture.</title>
        <authorList>
            <person name="Gilroy R."/>
            <person name="Ravi A."/>
            <person name="Getino M."/>
            <person name="Pursley I."/>
            <person name="Horton D.L."/>
            <person name="Alikhan N.F."/>
            <person name="Baker D."/>
            <person name="Gharbi K."/>
            <person name="Hall N."/>
            <person name="Watson M."/>
            <person name="Adriaenssens E.M."/>
            <person name="Foster-Nyarko E."/>
            <person name="Jarju S."/>
            <person name="Secka A."/>
            <person name="Antonio M."/>
            <person name="Oren A."/>
            <person name="Chaudhuri R.R."/>
            <person name="La Ragione R."/>
            <person name="Hildebrand F."/>
            <person name="Pallen M.J."/>
        </authorList>
    </citation>
    <scope>NUCLEOTIDE SEQUENCE</scope>
    <source>
        <strain evidence="16">1370</strain>
    </source>
</reference>
<dbReference type="InterPro" id="IPR015956">
    <property type="entry name" value="Peniciliin-bd_prot_C_sf"/>
</dbReference>
<dbReference type="PANTHER" id="PTHR21581:SF6">
    <property type="entry name" value="TRAFFICKING PROTEIN PARTICLE COMPLEX SUBUNIT 12"/>
    <property type="match status" value="1"/>
</dbReference>
<keyword evidence="5 16" id="KW-0121">Carboxypeptidase</keyword>
<keyword evidence="9" id="KW-0133">Cell shape</keyword>
<feature type="domain" description="Peptidase S11 D-Ala-D-Ala carboxypeptidase A C-terminal" evidence="15">
    <location>
        <begin position="250"/>
        <end position="340"/>
    </location>
</feature>
<dbReference type="Gene3D" id="3.40.710.10">
    <property type="entry name" value="DD-peptidase/beta-lactamase superfamily"/>
    <property type="match status" value="1"/>
</dbReference>
<evidence type="ECO:0000256" key="1">
    <source>
        <dbReference type="ARBA" id="ARBA00003217"/>
    </source>
</evidence>
<evidence type="ECO:0000256" key="4">
    <source>
        <dbReference type="ARBA" id="ARBA00012448"/>
    </source>
</evidence>
<evidence type="ECO:0000256" key="6">
    <source>
        <dbReference type="ARBA" id="ARBA00022670"/>
    </source>
</evidence>
<dbReference type="EMBL" id="DVOL01000090">
    <property type="protein sequence ID" value="HIV11271.1"/>
    <property type="molecule type" value="Genomic_DNA"/>
</dbReference>
<dbReference type="InterPro" id="IPR018044">
    <property type="entry name" value="Peptidase_S11"/>
</dbReference>
<evidence type="ECO:0000256" key="10">
    <source>
        <dbReference type="ARBA" id="ARBA00022984"/>
    </source>
</evidence>
<dbReference type="InterPro" id="IPR012907">
    <property type="entry name" value="Peptidase_S11_C"/>
</dbReference>
<dbReference type="InterPro" id="IPR012338">
    <property type="entry name" value="Beta-lactam/transpept-like"/>
</dbReference>
<keyword evidence="6" id="KW-0645">Protease</keyword>
<evidence type="ECO:0000256" key="9">
    <source>
        <dbReference type="ARBA" id="ARBA00022960"/>
    </source>
</evidence>
<organism evidence="16 17">
    <name type="scientific">Candidatus Faeciplasma avium</name>
    <dbReference type="NCBI Taxonomy" id="2840798"/>
    <lineage>
        <taxon>Bacteria</taxon>
        <taxon>Bacillati</taxon>
        <taxon>Bacillota</taxon>
        <taxon>Clostridia</taxon>
        <taxon>Eubacteriales</taxon>
        <taxon>Oscillospiraceae</taxon>
        <taxon>Oscillospiraceae incertae sedis</taxon>
        <taxon>Candidatus Faeciplasma</taxon>
    </lineage>
</organism>
<reference evidence="16" key="1">
    <citation type="submission" date="2020-10" db="EMBL/GenBank/DDBJ databases">
        <authorList>
            <person name="Gilroy R."/>
        </authorList>
    </citation>
    <scope>NUCLEOTIDE SEQUENCE</scope>
    <source>
        <strain evidence="16">1370</strain>
    </source>
</reference>
<comment type="function">
    <text evidence="1">Removes C-terminal D-alanyl residues from sugar-peptide cell wall precursors.</text>
</comment>
<dbReference type="GO" id="GO:0071555">
    <property type="term" value="P:cell wall organization"/>
    <property type="evidence" value="ECO:0007669"/>
    <property type="project" value="UniProtKB-KW"/>
</dbReference>
<sequence>MFYPAKASGYPYSYVLMEGGTGTLLYSENGWAPIPPYHSAKLMTLLLCCEAIESGSLSLDSEVVVSKNANSMQGAQIWLDVGEKIAVSELIASITVGNANDACMALAEAVGGSEEVFLQMMNSKAGELGMQSTVYADPTGTKPGSITTACDTAILASSLIRFEWLREYFTTWMTSVRDGRAELVSQNRLVRSYNGITGMKAYSGEDCGDCLIASSERDGLSMICVILGETDGDRRFSTAKEKMNIGYLAYRLYTPRLKDIFLEPVRVKNGVKSEVAAVSGELKSFIIRSGRENDIEISYEYENELEAPVYSGDRVGSIVYSLDGEELYRADILAGEEAARMNILLGAVKILRTVFAS</sequence>
<evidence type="ECO:0000259" key="15">
    <source>
        <dbReference type="SMART" id="SM00936"/>
    </source>
</evidence>
<evidence type="ECO:0000256" key="11">
    <source>
        <dbReference type="ARBA" id="ARBA00023316"/>
    </source>
</evidence>
<proteinExistence type="inferred from homology"/>
<dbReference type="SUPFAM" id="SSF56601">
    <property type="entry name" value="beta-lactamase/transpeptidase-like"/>
    <property type="match status" value="1"/>
</dbReference>
<comment type="catalytic activity">
    <reaction evidence="12">
        <text>Preferential cleavage: (Ac)2-L-Lys-D-Ala-|-D-Ala. Also transpeptidation of peptidyl-alanyl moieties that are N-acyl substituents of D-alanine.</text>
        <dbReference type="EC" id="3.4.16.4"/>
    </reaction>
</comment>
<dbReference type="InterPro" id="IPR037167">
    <property type="entry name" value="Peptidase_S11_C_sf"/>
</dbReference>
<keyword evidence="7" id="KW-0732">Signal</keyword>
<dbReference type="AlphaFoldDB" id="A0A9D1NS69"/>
<evidence type="ECO:0000256" key="2">
    <source>
        <dbReference type="ARBA" id="ARBA00004752"/>
    </source>
</evidence>
<evidence type="ECO:0000256" key="5">
    <source>
        <dbReference type="ARBA" id="ARBA00022645"/>
    </source>
</evidence>
<dbReference type="GO" id="GO:0006508">
    <property type="term" value="P:proteolysis"/>
    <property type="evidence" value="ECO:0007669"/>
    <property type="project" value="UniProtKB-KW"/>
</dbReference>
<comment type="similarity">
    <text evidence="3 14">Belongs to the peptidase S11 family.</text>
</comment>
<dbReference type="PANTHER" id="PTHR21581">
    <property type="entry name" value="D-ALANYL-D-ALANINE CARBOXYPEPTIDASE"/>
    <property type="match status" value="1"/>
</dbReference>
<evidence type="ECO:0000256" key="7">
    <source>
        <dbReference type="ARBA" id="ARBA00022729"/>
    </source>
</evidence>
<dbReference type="GO" id="GO:0009252">
    <property type="term" value="P:peptidoglycan biosynthetic process"/>
    <property type="evidence" value="ECO:0007669"/>
    <property type="project" value="UniProtKB-KW"/>
</dbReference>
<comment type="caution">
    <text evidence="16">The sequence shown here is derived from an EMBL/GenBank/DDBJ whole genome shotgun (WGS) entry which is preliminary data.</text>
</comment>
<keyword evidence="10" id="KW-0573">Peptidoglycan synthesis</keyword>
<dbReference type="Gene3D" id="2.60.410.10">
    <property type="entry name" value="D-Ala-D-Ala carboxypeptidase, C-terminal domain"/>
    <property type="match status" value="1"/>
</dbReference>
<accession>A0A9D1NS69</accession>
<dbReference type="Proteomes" id="UP000823960">
    <property type="component" value="Unassembled WGS sequence"/>
</dbReference>
<feature type="binding site" evidence="13">
    <location>
        <position position="200"/>
    </location>
    <ligand>
        <name>substrate</name>
    </ligand>
</feature>
<name>A0A9D1NS69_9FIRM</name>
<dbReference type="SMART" id="SM00936">
    <property type="entry name" value="PBP5_C"/>
    <property type="match status" value="1"/>
</dbReference>
<evidence type="ECO:0000256" key="14">
    <source>
        <dbReference type="RuleBase" id="RU004016"/>
    </source>
</evidence>
<dbReference type="EC" id="3.4.16.4" evidence="4"/>
<dbReference type="SUPFAM" id="SSF69189">
    <property type="entry name" value="Penicillin-binding protein associated domain"/>
    <property type="match status" value="1"/>
</dbReference>
<evidence type="ECO:0000256" key="13">
    <source>
        <dbReference type="PIRSR" id="PIRSR618044-2"/>
    </source>
</evidence>
<dbReference type="PRINTS" id="PR00725">
    <property type="entry name" value="DADACBPTASE1"/>
</dbReference>
<dbReference type="Pfam" id="PF00768">
    <property type="entry name" value="Peptidase_S11"/>
    <property type="match status" value="1"/>
</dbReference>
<gene>
    <name evidence="16" type="ORF">IAD28_06245</name>
</gene>
<dbReference type="GO" id="GO:0009002">
    <property type="term" value="F:serine-type D-Ala-D-Ala carboxypeptidase activity"/>
    <property type="evidence" value="ECO:0007669"/>
    <property type="project" value="UniProtKB-EC"/>
</dbReference>
<evidence type="ECO:0000256" key="3">
    <source>
        <dbReference type="ARBA" id="ARBA00007164"/>
    </source>
</evidence>
<evidence type="ECO:0000313" key="16">
    <source>
        <dbReference type="EMBL" id="HIV11271.1"/>
    </source>
</evidence>
<keyword evidence="8" id="KW-0378">Hydrolase</keyword>
<evidence type="ECO:0000256" key="12">
    <source>
        <dbReference type="ARBA" id="ARBA00034000"/>
    </source>
</evidence>
<dbReference type="GO" id="GO:0008360">
    <property type="term" value="P:regulation of cell shape"/>
    <property type="evidence" value="ECO:0007669"/>
    <property type="project" value="UniProtKB-KW"/>
</dbReference>
<protein>
    <recommendedName>
        <fullName evidence="4">serine-type D-Ala-D-Ala carboxypeptidase</fullName>
        <ecNumber evidence="4">3.4.16.4</ecNumber>
    </recommendedName>
</protein>
<keyword evidence="11" id="KW-0961">Cell wall biogenesis/degradation</keyword>
<evidence type="ECO:0000256" key="8">
    <source>
        <dbReference type="ARBA" id="ARBA00022801"/>
    </source>
</evidence>
<dbReference type="Pfam" id="PF07943">
    <property type="entry name" value="PBP5_C"/>
    <property type="match status" value="1"/>
</dbReference>
<evidence type="ECO:0000313" key="17">
    <source>
        <dbReference type="Proteomes" id="UP000823960"/>
    </source>
</evidence>
<comment type="pathway">
    <text evidence="2">Cell wall biogenesis; peptidoglycan biosynthesis.</text>
</comment>
<dbReference type="InterPro" id="IPR001967">
    <property type="entry name" value="Peptidase_S11_N"/>
</dbReference>